<name>A0A1X7I8A7_9BACT</name>
<dbReference type="RefSeq" id="WP_085515324.1">
    <property type="nucleotide sequence ID" value="NZ_FXAW01000001.1"/>
</dbReference>
<reference evidence="3" key="1">
    <citation type="submission" date="2017-04" db="EMBL/GenBank/DDBJ databases">
        <authorList>
            <person name="Varghese N."/>
            <person name="Submissions S."/>
        </authorList>
    </citation>
    <scope>NUCLEOTIDE SEQUENCE [LARGE SCALE GENOMIC DNA]</scope>
    <source>
        <strain evidence="3">DSM 4125</strain>
    </source>
</reference>
<keyword evidence="3" id="KW-1185">Reference proteome</keyword>
<dbReference type="Pfam" id="PF09848">
    <property type="entry name" value="SLFN-g3_helicase"/>
    <property type="match status" value="1"/>
</dbReference>
<feature type="domain" description="Schlafen group 3-like DNA/RNA helicase" evidence="1">
    <location>
        <begin position="261"/>
        <end position="606"/>
    </location>
</feature>
<dbReference type="Gene3D" id="3.40.50.300">
    <property type="entry name" value="P-loop containing nucleotide triphosphate hydrolases"/>
    <property type="match status" value="1"/>
</dbReference>
<dbReference type="OrthoDB" id="9759819at2"/>
<evidence type="ECO:0000313" key="3">
    <source>
        <dbReference type="Proteomes" id="UP000193804"/>
    </source>
</evidence>
<accession>A0A1X7I8A7</accession>
<evidence type="ECO:0000313" key="2">
    <source>
        <dbReference type="EMBL" id="SMG10338.1"/>
    </source>
</evidence>
<dbReference type="SUPFAM" id="SSF52540">
    <property type="entry name" value="P-loop containing nucleoside triphosphate hydrolases"/>
    <property type="match status" value="2"/>
</dbReference>
<sequence length="619" mass="70333">MIVYKSTKKDFLVDVYDADIQDIVREAVEKKLFIKVGDSELNSWGNSIPQVELILRDEDIPDDALVAIEYNIPRTQNRIDFIISGTGENGEDNVILIELKQWSKATLTEKDAIVSTRFAHGEKETVHPSYQAWSYSMLLKGYNAAVYEGKINLFPCAYLHNYNDDGIISNEFYKDHITNAPLFCKGDKRDFREFVKRFIKYGDKKDLILTIENGELRPSKKLANSLSSLIKGNKEFTLIDTQKEVYETAKSGAIAAKNGHKKVLIVEGGPGTGKSVIAINLLVELTKKGLITQYVTKNSAPRKVYESKLTGTIKKTQFSNLFSGSGSFHNAKPSSYDALIVDEAHRLNEKSGLFSNLGENQIKEIISSSVFSIFFIDEKQKIHIKDIGSIEEIKVWAETAGAEVEIMQLTSQFRCEGSDGYLAWIDNSLQIRPTANKTLNKKEYDFRVYDTPTALRDEIYKLNEIDNSARLLAGYCWDWNSKKDPELMDIIIPEYNFEMQWNLGKDGMLWIIKPDSVSEIGCIHTSQGLELDYVGVIIGDDLVVRDGEIITDASQRSRMDQSIKGFKKRHKANPVETDKLMDEIIKNTYRTLMTRGMKGCFLYCTDEETSEYFKNLINY</sequence>
<dbReference type="AlphaFoldDB" id="A0A1X7I8A7"/>
<protein>
    <recommendedName>
        <fullName evidence="1">Schlafen group 3-like DNA/RNA helicase domain-containing protein</fullName>
    </recommendedName>
</protein>
<dbReference type="InterPro" id="IPR027417">
    <property type="entry name" value="P-loop_NTPase"/>
</dbReference>
<dbReference type="InterPro" id="IPR018647">
    <property type="entry name" value="SLFN_3-like_DNA/RNA_helicase"/>
</dbReference>
<organism evidence="2 3">
    <name type="scientific">Marivirga sericea</name>
    <dbReference type="NCBI Taxonomy" id="1028"/>
    <lineage>
        <taxon>Bacteria</taxon>
        <taxon>Pseudomonadati</taxon>
        <taxon>Bacteroidota</taxon>
        <taxon>Cytophagia</taxon>
        <taxon>Cytophagales</taxon>
        <taxon>Marivirgaceae</taxon>
        <taxon>Marivirga</taxon>
    </lineage>
</organism>
<evidence type="ECO:0000259" key="1">
    <source>
        <dbReference type="Pfam" id="PF09848"/>
    </source>
</evidence>
<dbReference type="Proteomes" id="UP000193804">
    <property type="component" value="Unassembled WGS sequence"/>
</dbReference>
<proteinExistence type="predicted"/>
<dbReference type="STRING" id="1028.SAMN05661096_00310"/>
<gene>
    <name evidence="2" type="ORF">SAMN05661096_00310</name>
</gene>
<dbReference type="EMBL" id="FXAW01000001">
    <property type="protein sequence ID" value="SMG10338.1"/>
    <property type="molecule type" value="Genomic_DNA"/>
</dbReference>